<dbReference type="Pfam" id="PF13812">
    <property type="entry name" value="PPR_3"/>
    <property type="match status" value="1"/>
</dbReference>
<dbReference type="Pfam" id="PF01535">
    <property type="entry name" value="PPR"/>
    <property type="match status" value="1"/>
</dbReference>
<dbReference type="Pfam" id="PF13041">
    <property type="entry name" value="PPR_2"/>
    <property type="match status" value="1"/>
</dbReference>
<dbReference type="PROSITE" id="PS51375">
    <property type="entry name" value="PPR"/>
    <property type="match status" value="1"/>
</dbReference>
<accession>A0A2N1JH68</accession>
<dbReference type="PANTHER" id="PTHR47932">
    <property type="entry name" value="ATPASE EXPRESSION PROTEIN 3"/>
    <property type="match status" value="1"/>
</dbReference>
<dbReference type="Proteomes" id="UP000232875">
    <property type="component" value="Unassembled WGS sequence"/>
</dbReference>
<reference evidence="3 4" key="1">
    <citation type="submission" date="2017-10" db="EMBL/GenBank/DDBJ databases">
        <title>A novel species of cold-tolerant Malassezia isolated from bats.</title>
        <authorList>
            <person name="Lorch J.M."/>
            <person name="Palmer J.M."/>
            <person name="Vanderwolf K.J."/>
            <person name="Schmidt K.Z."/>
            <person name="Verant M.L."/>
            <person name="Weller T.J."/>
            <person name="Blehert D.S."/>
        </authorList>
    </citation>
    <scope>NUCLEOTIDE SEQUENCE [LARGE SCALE GENOMIC DNA]</scope>
    <source>
        <strain evidence="3 4">NWHC:44797-103</strain>
    </source>
</reference>
<dbReference type="Gene3D" id="1.25.40.10">
    <property type="entry name" value="Tetratricopeptide repeat domain"/>
    <property type="match status" value="3"/>
</dbReference>
<dbReference type="AlphaFoldDB" id="A0A2N1JH68"/>
<keyword evidence="1" id="KW-0677">Repeat</keyword>
<evidence type="ECO:0000256" key="2">
    <source>
        <dbReference type="PROSITE-ProRule" id="PRU00708"/>
    </source>
</evidence>
<evidence type="ECO:0000256" key="1">
    <source>
        <dbReference type="ARBA" id="ARBA00022737"/>
    </source>
</evidence>
<dbReference type="PANTHER" id="PTHR47932:SF63">
    <property type="entry name" value="OS08G0290000 PROTEIN"/>
    <property type="match status" value="1"/>
</dbReference>
<dbReference type="InterPro" id="IPR002885">
    <property type="entry name" value="PPR_rpt"/>
</dbReference>
<dbReference type="EMBL" id="KZ454987">
    <property type="protein sequence ID" value="PKI85900.1"/>
    <property type="molecule type" value="Genomic_DNA"/>
</dbReference>
<dbReference type="InterPro" id="IPR011990">
    <property type="entry name" value="TPR-like_helical_dom_sf"/>
</dbReference>
<gene>
    <name evidence="3" type="ORF">MVES_000509</name>
</gene>
<proteinExistence type="predicted"/>
<evidence type="ECO:0008006" key="5">
    <source>
        <dbReference type="Google" id="ProtNLM"/>
    </source>
</evidence>
<dbReference type="STRING" id="2020962.A0A2N1JH68"/>
<keyword evidence="4" id="KW-1185">Reference proteome</keyword>
<evidence type="ECO:0000313" key="3">
    <source>
        <dbReference type="EMBL" id="PKI85900.1"/>
    </source>
</evidence>
<name>A0A2N1JH68_9BASI</name>
<protein>
    <recommendedName>
        <fullName evidence="5">Pentacotripeptide-repeat region of PRORP domain-containing protein</fullName>
    </recommendedName>
</protein>
<evidence type="ECO:0000313" key="4">
    <source>
        <dbReference type="Proteomes" id="UP000232875"/>
    </source>
</evidence>
<feature type="repeat" description="PPR" evidence="2">
    <location>
        <begin position="450"/>
        <end position="484"/>
    </location>
</feature>
<organism evidence="3 4">
    <name type="scientific">Malassezia vespertilionis</name>
    <dbReference type="NCBI Taxonomy" id="2020962"/>
    <lineage>
        <taxon>Eukaryota</taxon>
        <taxon>Fungi</taxon>
        <taxon>Dikarya</taxon>
        <taxon>Basidiomycota</taxon>
        <taxon>Ustilaginomycotina</taxon>
        <taxon>Malasseziomycetes</taxon>
        <taxon>Malasseziales</taxon>
        <taxon>Malasseziaceae</taxon>
        <taxon>Malassezia</taxon>
    </lineage>
</organism>
<sequence>MSQGAVLRRALGARPHFMLAWLGGNVARLHQQPVLNVREAPQTHILSLREGCQTRDLEQVWGAWEALQSENALGCLKRRDDANVLALVRANLALVAPPRREHRGDARSPSWHDRCLAWGMYAARSLDLASVQGWMCIEILCRNAPGAISIFDAYVAARRNAMDRDGILYLDADPRRRRQVHDVLTLLIVSYAETNDLHSLVTTMSSFEVGTHTDLFFDTAGMRRQWHKYLWTQASAPQTLLPRALEFAAHAELARGLLGGSGGNGGPNRIARLLGSVLARGDIVSFWRLFRAAMHAGVLPDDAISAPWLVHPGDTRANTLPSWTDSCWSVCISGVLSARRADLAAQVWAALAAVQTQYRVPLSVWNAVLDGYANAGEYDAVQATWRVMTDGADPALIPMAHGIALAVKYPGEVPDVPCYTTMIAASFRARQLRSALALFDELKRTHTDIPVETYNAMVHGLCIVHRMQEAQALVASMGRNGVPQPTIATMNALLRAQARIRDTGAMAETLRRIAALQLCPDVITFTTILDALLRVADTPQRAEDAVQQVMQIMGSLHVQPNSVTFTAMIKACLFVRKSDDVPRLHVALQLLHTMCTTRYRPNAVTYAAMIGGVLQHGEHVRRAAIEDKIPALFLRAPRTLSAEVPLDGPGGEMRLALVFWEQMRAAQITPPPSLYHTMLQALLAAQAPLFTAGVALADQLLHANGALLRLIAPGAAQDSSAAPPSVESWRVVLDTLLRSYDTANAPQESILAVLRAAVAYYGTVEHSLGPSKPGLARAVTSARELVLHTS</sequence>
<dbReference type="OrthoDB" id="185373at2759"/>